<comment type="caution">
    <text evidence="2">The sequence shown here is derived from an EMBL/GenBank/DDBJ whole genome shotgun (WGS) entry which is preliminary data.</text>
</comment>
<evidence type="ECO:0000313" key="3">
    <source>
        <dbReference type="Proteomes" id="UP000267654"/>
    </source>
</evidence>
<dbReference type="PANTHER" id="PTHR12110">
    <property type="entry name" value="HYDROXYPYRUVATE ISOMERASE"/>
    <property type="match status" value="1"/>
</dbReference>
<dbReference type="Proteomes" id="UP000267654">
    <property type="component" value="Unassembled WGS sequence"/>
</dbReference>
<accession>A0A662DM83</accession>
<gene>
    <name evidence="2" type="ORF">DRI96_00205</name>
</gene>
<sequence>MKLGCSSWSFHRLFEEGKIDQRRWIEKCADELLLDGIELLDFHFPSTNDTEIKRIKKLIVNKGLTISCISVSNNFGAPTERARQKEVEKVKKWIQIAQKYGASILRIFAGWPGLAPWETNSSEPDKIDKEKLWCEMITCIKECAKYAENTGIILAIENHNHKGFVKTADEVFRIMKEVNSDWVKLNLDTGGYQDGYSAIEKTVNISVHIHAKFFNINKEGSDQILDYNRIFNILNEKKYRGFISIEYEGKEREELAIPRIVKFLRQFIK</sequence>
<dbReference type="SUPFAM" id="SSF51658">
    <property type="entry name" value="Xylose isomerase-like"/>
    <property type="match status" value="1"/>
</dbReference>
<dbReference type="Pfam" id="PF01261">
    <property type="entry name" value="AP_endonuc_2"/>
    <property type="match status" value="1"/>
</dbReference>
<evidence type="ECO:0000313" key="2">
    <source>
        <dbReference type="EMBL" id="RLE15249.1"/>
    </source>
</evidence>
<proteinExistence type="predicted"/>
<dbReference type="InterPro" id="IPR013022">
    <property type="entry name" value="Xyl_isomerase-like_TIM-brl"/>
</dbReference>
<protein>
    <recommendedName>
        <fullName evidence="1">Xylose isomerase-like TIM barrel domain-containing protein</fullName>
    </recommendedName>
</protein>
<dbReference type="InterPro" id="IPR036237">
    <property type="entry name" value="Xyl_isomerase-like_sf"/>
</dbReference>
<dbReference type="AlphaFoldDB" id="A0A662DM83"/>
<evidence type="ECO:0000259" key="1">
    <source>
        <dbReference type="Pfam" id="PF01261"/>
    </source>
</evidence>
<dbReference type="PANTHER" id="PTHR12110:SF53">
    <property type="entry name" value="BLR5974 PROTEIN"/>
    <property type="match status" value="1"/>
</dbReference>
<organism evidence="2 3">
    <name type="scientific">Aerophobetes bacterium</name>
    <dbReference type="NCBI Taxonomy" id="2030807"/>
    <lineage>
        <taxon>Bacteria</taxon>
        <taxon>Candidatus Aerophobota</taxon>
    </lineage>
</organism>
<reference evidence="2 3" key="1">
    <citation type="submission" date="2018-06" db="EMBL/GenBank/DDBJ databases">
        <title>Extensive metabolic versatility and redundancy in microbially diverse, dynamic hydrothermal sediments.</title>
        <authorList>
            <person name="Dombrowski N."/>
            <person name="Teske A."/>
            <person name="Baker B.J."/>
        </authorList>
    </citation>
    <scope>NUCLEOTIDE SEQUENCE [LARGE SCALE GENOMIC DNA]</scope>
    <source>
        <strain evidence="2">B19_G9</strain>
    </source>
</reference>
<dbReference type="InterPro" id="IPR050312">
    <property type="entry name" value="IolE/XylAMocC-like"/>
</dbReference>
<dbReference type="Gene3D" id="3.20.20.150">
    <property type="entry name" value="Divalent-metal-dependent TIM barrel enzymes"/>
    <property type="match status" value="1"/>
</dbReference>
<dbReference type="EMBL" id="QMQB01000004">
    <property type="protein sequence ID" value="RLE15249.1"/>
    <property type="molecule type" value="Genomic_DNA"/>
</dbReference>
<feature type="domain" description="Xylose isomerase-like TIM barrel" evidence="1">
    <location>
        <begin position="34"/>
        <end position="266"/>
    </location>
</feature>
<name>A0A662DM83_UNCAE</name>